<feature type="region of interest" description="Disordered" evidence="1">
    <location>
        <begin position="173"/>
        <end position="197"/>
    </location>
</feature>
<reference evidence="2" key="1">
    <citation type="submission" date="2015-11" db="EMBL/GenBank/DDBJ databases">
        <title>Genomes of Abundant and Widespread Viruses from the Deep Ocean.</title>
        <authorList>
            <person name="Mizuno C.M."/>
            <person name="Ghai R."/>
            <person name="Saghai A."/>
            <person name="Lopez-Garcia P."/>
            <person name="Rodriguez-Valera F."/>
        </authorList>
    </citation>
    <scope>NUCLEOTIDE SEQUENCE</scope>
</reference>
<accession>A0A1B0Z2E6</accession>
<feature type="compositionally biased region" description="Polar residues" evidence="1">
    <location>
        <begin position="71"/>
        <end position="80"/>
    </location>
</feature>
<proteinExistence type="predicted"/>
<dbReference type="AlphaFoldDB" id="A0A1B0Z2E6"/>
<evidence type="ECO:0000256" key="1">
    <source>
        <dbReference type="SAM" id="MobiDB-lite"/>
    </source>
</evidence>
<feature type="compositionally biased region" description="Basic and acidic residues" evidence="1">
    <location>
        <begin position="173"/>
        <end position="185"/>
    </location>
</feature>
<dbReference type="EMBL" id="KT997805">
    <property type="protein sequence ID" value="ANO58317.1"/>
    <property type="molecule type" value="Genomic_DNA"/>
</dbReference>
<evidence type="ECO:0000313" key="2">
    <source>
        <dbReference type="EMBL" id="ANO58379.1"/>
    </source>
</evidence>
<name>A0A1B0Z2E6_9PROT</name>
<organism evidence="2">
    <name type="scientific">uncultured Alphaproteobacteria bacterium</name>
    <dbReference type="NCBI Taxonomy" id="91750"/>
    <lineage>
        <taxon>Bacteria</taxon>
        <taxon>Pseudomonadati</taxon>
        <taxon>Pseudomonadota</taxon>
        <taxon>Alphaproteobacteria</taxon>
        <taxon>environmental samples</taxon>
    </lineage>
</organism>
<dbReference type="EMBL" id="KT997875">
    <property type="protein sequence ID" value="ANO58379.1"/>
    <property type="molecule type" value="Genomic_DNA"/>
</dbReference>
<feature type="region of interest" description="Disordered" evidence="1">
    <location>
        <begin position="52"/>
        <end position="83"/>
    </location>
</feature>
<sequence length="197" mass="22819">MKVLTAQQKAAEVGISLRALAKTRHLYKYIQKSSRKFLYFEEDERLAHRPNTVASSDRSVKARSRRRNVPFGNTNYSKAPSGSGEHFKLLNRMRAKMALEASIPKEEQEAFTNALAHKVKENYKEINEQRKAQTRAELMANDRRTMKMDPARYGGLYNPKNVAPRYSIQFARDAEEDRSNEDRNFLDTIPGAPKRYY</sequence>
<protein>
    <submittedName>
        <fullName evidence="2">Uncharacterized protein</fullName>
    </submittedName>
</protein>